<comment type="caution">
    <text evidence="2">The sequence shown here is derived from an EMBL/GenBank/DDBJ whole genome shotgun (WGS) entry which is preliminary data.</text>
</comment>
<evidence type="ECO:0000313" key="3">
    <source>
        <dbReference type="Proteomes" id="UP000009882"/>
    </source>
</evidence>
<evidence type="ECO:0000313" key="2">
    <source>
        <dbReference type="EMBL" id="EKV16127.1"/>
    </source>
</evidence>
<dbReference type="InParanoid" id="K9G5B3"/>
<reference evidence="3" key="1">
    <citation type="journal article" date="2012" name="BMC Genomics">
        <title>Genome sequence of the necrotrophic fungus Penicillium digitatum, the main postharvest pathogen of citrus.</title>
        <authorList>
            <person name="Marcet-Houben M."/>
            <person name="Ballester A.-R."/>
            <person name="de la Fuente B."/>
            <person name="Harries E."/>
            <person name="Marcos J.F."/>
            <person name="Gonzalez-Candelas L."/>
            <person name="Gabaldon T."/>
        </authorList>
    </citation>
    <scope>NUCLEOTIDE SEQUENCE [LARGE SCALE GENOMIC DNA]</scope>
    <source>
        <strain evidence="3">PHI26 / CECT 20796</strain>
    </source>
</reference>
<keyword evidence="3" id="KW-1185">Reference proteome</keyword>
<name>K9G5B3_PEND2</name>
<dbReference type="EMBL" id="AKCT01000104">
    <property type="protein sequence ID" value="EKV16127.1"/>
    <property type="molecule type" value="Genomic_DNA"/>
</dbReference>
<gene>
    <name evidence="2" type="ORF">PDIG_21930</name>
</gene>
<evidence type="ECO:0000256" key="1">
    <source>
        <dbReference type="SAM" id="SignalP"/>
    </source>
</evidence>
<proteinExistence type="predicted"/>
<protein>
    <submittedName>
        <fullName evidence="2">Uncharacterized protein</fullName>
    </submittedName>
</protein>
<sequence>MILWVLYPLTFCVTTLNTKESEVDEDESEEDFQKRVEEAVQNMKL</sequence>
<keyword evidence="1" id="KW-0732">Signal</keyword>
<dbReference type="HOGENOM" id="CLU_3207794_0_0_1"/>
<accession>K9G5B3</accession>
<dbReference type="Proteomes" id="UP000009882">
    <property type="component" value="Unassembled WGS sequence"/>
</dbReference>
<organism evidence="2 3">
    <name type="scientific">Penicillium digitatum (strain PHI26 / CECT 20796)</name>
    <name type="common">Green mold</name>
    <dbReference type="NCBI Taxonomy" id="1170229"/>
    <lineage>
        <taxon>Eukaryota</taxon>
        <taxon>Fungi</taxon>
        <taxon>Dikarya</taxon>
        <taxon>Ascomycota</taxon>
        <taxon>Pezizomycotina</taxon>
        <taxon>Eurotiomycetes</taxon>
        <taxon>Eurotiomycetidae</taxon>
        <taxon>Eurotiales</taxon>
        <taxon>Aspergillaceae</taxon>
        <taxon>Penicillium</taxon>
    </lineage>
</organism>
<feature type="signal peptide" evidence="1">
    <location>
        <begin position="1"/>
        <end position="17"/>
    </location>
</feature>
<dbReference type="AlphaFoldDB" id="K9G5B3"/>
<feature type="chain" id="PRO_5003929122" evidence="1">
    <location>
        <begin position="18"/>
        <end position="45"/>
    </location>
</feature>